<dbReference type="Pfam" id="PF02661">
    <property type="entry name" value="Fic"/>
    <property type="match status" value="1"/>
</dbReference>
<dbReference type="Proteomes" id="UP000824169">
    <property type="component" value="Unassembled WGS sequence"/>
</dbReference>
<evidence type="ECO:0000259" key="1">
    <source>
        <dbReference type="PROSITE" id="PS51459"/>
    </source>
</evidence>
<organism evidence="2 3">
    <name type="scientific">Candidatus Scatomonas pullistercoris</name>
    <dbReference type="NCBI Taxonomy" id="2840920"/>
    <lineage>
        <taxon>Bacteria</taxon>
        <taxon>Bacillati</taxon>
        <taxon>Bacillota</taxon>
        <taxon>Clostridia</taxon>
        <taxon>Lachnospirales</taxon>
        <taxon>Lachnospiraceae</taxon>
        <taxon>Lachnospiraceae incertae sedis</taxon>
        <taxon>Candidatus Scatomonas</taxon>
    </lineage>
</organism>
<feature type="domain" description="Fido" evidence="1">
    <location>
        <begin position="1"/>
        <end position="90"/>
    </location>
</feature>
<dbReference type="InterPro" id="IPR036597">
    <property type="entry name" value="Fido-like_dom_sf"/>
</dbReference>
<dbReference type="InterPro" id="IPR003812">
    <property type="entry name" value="Fido"/>
</dbReference>
<proteinExistence type="predicted"/>
<reference evidence="2" key="1">
    <citation type="submission" date="2020-10" db="EMBL/GenBank/DDBJ databases">
        <authorList>
            <person name="Gilroy R."/>
        </authorList>
    </citation>
    <scope>NUCLEOTIDE SEQUENCE</scope>
    <source>
        <strain evidence="2">CHK188-20938</strain>
    </source>
</reference>
<sequence length="90" mass="10656">MPKWYLSEMCLGQPLSQELLQWYHSHDTSLSVLAEFHARYECIHPFQDGNGRTRRFILFRECLVNDLVPLIIMDENRTEYLHALAGYRNG</sequence>
<name>A0A9D1TB02_9FIRM</name>
<evidence type="ECO:0000313" key="2">
    <source>
        <dbReference type="EMBL" id="HIV25182.1"/>
    </source>
</evidence>
<evidence type="ECO:0000313" key="3">
    <source>
        <dbReference type="Proteomes" id="UP000824169"/>
    </source>
</evidence>
<gene>
    <name evidence="2" type="ORF">IAB71_05250</name>
</gene>
<dbReference type="SUPFAM" id="SSF140931">
    <property type="entry name" value="Fic-like"/>
    <property type="match status" value="1"/>
</dbReference>
<reference evidence="2" key="2">
    <citation type="journal article" date="2021" name="PeerJ">
        <title>Extensive microbial diversity within the chicken gut microbiome revealed by metagenomics and culture.</title>
        <authorList>
            <person name="Gilroy R."/>
            <person name="Ravi A."/>
            <person name="Getino M."/>
            <person name="Pursley I."/>
            <person name="Horton D.L."/>
            <person name="Alikhan N.F."/>
            <person name="Baker D."/>
            <person name="Gharbi K."/>
            <person name="Hall N."/>
            <person name="Watson M."/>
            <person name="Adriaenssens E.M."/>
            <person name="Foster-Nyarko E."/>
            <person name="Jarju S."/>
            <person name="Secka A."/>
            <person name="Antonio M."/>
            <person name="Oren A."/>
            <person name="Chaudhuri R.R."/>
            <person name="La Ragione R."/>
            <person name="Hildebrand F."/>
            <person name="Pallen M.J."/>
        </authorList>
    </citation>
    <scope>NUCLEOTIDE SEQUENCE</scope>
    <source>
        <strain evidence="2">CHK188-20938</strain>
    </source>
</reference>
<comment type="caution">
    <text evidence="2">The sequence shown here is derived from an EMBL/GenBank/DDBJ whole genome shotgun (WGS) entry which is preliminary data.</text>
</comment>
<protein>
    <submittedName>
        <fullName evidence="2">Fic family protein</fullName>
    </submittedName>
</protein>
<dbReference type="PROSITE" id="PS51459">
    <property type="entry name" value="FIDO"/>
    <property type="match status" value="1"/>
</dbReference>
<dbReference type="EMBL" id="DVOO01000015">
    <property type="protein sequence ID" value="HIV25182.1"/>
    <property type="molecule type" value="Genomic_DNA"/>
</dbReference>
<accession>A0A9D1TB02</accession>
<dbReference type="AlphaFoldDB" id="A0A9D1TB02"/>
<dbReference type="Gene3D" id="1.10.3290.10">
    <property type="entry name" value="Fido-like domain"/>
    <property type="match status" value="1"/>
</dbReference>